<reference evidence="5 6" key="1">
    <citation type="submission" date="2022-01" db="EMBL/GenBank/DDBJ databases">
        <title>A chromosome-scale genome assembly of the false clownfish, Amphiprion ocellaris.</title>
        <authorList>
            <person name="Ryu T."/>
        </authorList>
    </citation>
    <scope>NUCLEOTIDE SEQUENCE [LARGE SCALE GENOMIC DNA]</scope>
</reference>
<dbReference type="GO" id="GO:0006955">
    <property type="term" value="P:immune response"/>
    <property type="evidence" value="ECO:0007669"/>
    <property type="project" value="TreeGrafter"/>
</dbReference>
<dbReference type="InterPro" id="IPR036179">
    <property type="entry name" value="Ig-like_dom_sf"/>
</dbReference>
<dbReference type="GO" id="GO:0007166">
    <property type="term" value="P:cell surface receptor signaling pathway"/>
    <property type="evidence" value="ECO:0007669"/>
    <property type="project" value="TreeGrafter"/>
</dbReference>
<dbReference type="GO" id="GO:0004888">
    <property type="term" value="F:transmembrane signaling receptor activity"/>
    <property type="evidence" value="ECO:0007669"/>
    <property type="project" value="TreeGrafter"/>
</dbReference>
<keyword evidence="2" id="KW-1015">Disulfide bond</keyword>
<accession>A0AAQ5Z473</accession>
<dbReference type="PANTHER" id="PTHR11481">
    <property type="entry name" value="IMMUNOGLOBULIN FC RECEPTOR"/>
    <property type="match status" value="1"/>
</dbReference>
<dbReference type="PANTHER" id="PTHR11481:SF64">
    <property type="entry name" value="FC RECEPTOR-LIKE PROTEIN 4"/>
    <property type="match status" value="1"/>
</dbReference>
<dbReference type="Proteomes" id="UP001501940">
    <property type="component" value="Chromosome 23"/>
</dbReference>
<feature type="domain" description="Ig-like" evidence="4">
    <location>
        <begin position="34"/>
        <end position="101"/>
    </location>
</feature>
<evidence type="ECO:0000256" key="1">
    <source>
        <dbReference type="ARBA" id="ARBA00022729"/>
    </source>
</evidence>
<feature type="domain" description="Ig-like" evidence="4">
    <location>
        <begin position="314"/>
        <end position="396"/>
    </location>
</feature>
<feature type="transmembrane region" description="Helical" evidence="3">
    <location>
        <begin position="403"/>
        <end position="425"/>
    </location>
</feature>
<evidence type="ECO:0000313" key="6">
    <source>
        <dbReference type="Proteomes" id="UP001501940"/>
    </source>
</evidence>
<feature type="domain" description="Ig-like" evidence="4">
    <location>
        <begin position="125"/>
        <end position="203"/>
    </location>
</feature>
<reference evidence="5" key="2">
    <citation type="submission" date="2025-08" db="UniProtKB">
        <authorList>
            <consortium name="Ensembl"/>
        </authorList>
    </citation>
    <scope>IDENTIFICATION</scope>
</reference>
<name>A0AAQ5Z473_AMPOC</name>
<dbReference type="InterPro" id="IPR007110">
    <property type="entry name" value="Ig-like_dom"/>
</dbReference>
<dbReference type="SUPFAM" id="SSF48726">
    <property type="entry name" value="Immunoglobulin"/>
    <property type="match status" value="3"/>
</dbReference>
<protein>
    <recommendedName>
        <fullName evidence="4">Ig-like domain-containing protein</fullName>
    </recommendedName>
</protein>
<evidence type="ECO:0000256" key="2">
    <source>
        <dbReference type="ARBA" id="ARBA00023157"/>
    </source>
</evidence>
<evidence type="ECO:0000256" key="3">
    <source>
        <dbReference type="SAM" id="Phobius"/>
    </source>
</evidence>
<sequence>MQLSFLPLLLKLEDNDYLFFFFFIFILNSLTGKPKALLNADVRDIPVGGSVTLICSVNPSSGWEYYWYRDGKKSHSLTSQDAVFPSNGQISVSEGGLYRCRGGRGNPVYYTEYSDPVTINNIDKPKAVLSVSPSWLSPGTSVTLSCEVEHSSAGWRFYWYKTVPDLSGTSYSYELLPGSINGTEQDSYMIHGKTQTAGFTCRAGRGDPEYYTYYSDPKFVWSGGQSASASLTVNPDTVQHFGSKSASLRCDGNSTKWRVSRFTDDGFQRQCFFWGTMNGSTCNLNWMWYGNVVYWCESGSAFSNAVNITGQYNDGIILVSPVHPVTEGDSVTLGCKLRTQNVLSNVFFYKDNKLIQNDSRGEMSISAVSESDEGFYKCQYSGKESPQSWMAVKSVSENSSFPVLLITGLVCGVLLIILLLLLCCYKQSKGEKFSDQFKITDVFLLLLINAVATEEFEIHKTC</sequence>
<dbReference type="InterPro" id="IPR003598">
    <property type="entry name" value="Ig_sub2"/>
</dbReference>
<dbReference type="PROSITE" id="PS50835">
    <property type="entry name" value="IG_LIKE"/>
    <property type="match status" value="3"/>
</dbReference>
<dbReference type="AlphaFoldDB" id="A0AAQ5Z473"/>
<dbReference type="GO" id="GO:0009897">
    <property type="term" value="C:external side of plasma membrane"/>
    <property type="evidence" value="ECO:0007669"/>
    <property type="project" value="TreeGrafter"/>
</dbReference>
<reference evidence="5" key="3">
    <citation type="submission" date="2025-09" db="UniProtKB">
        <authorList>
            <consortium name="Ensembl"/>
        </authorList>
    </citation>
    <scope>IDENTIFICATION</scope>
</reference>
<keyword evidence="1" id="KW-0732">Signal</keyword>
<dbReference type="Pfam" id="PF13895">
    <property type="entry name" value="Ig_2"/>
    <property type="match status" value="2"/>
</dbReference>
<keyword evidence="3" id="KW-0472">Membrane</keyword>
<organism evidence="5 6">
    <name type="scientific">Amphiprion ocellaris</name>
    <name type="common">Clown anemonefish</name>
    <dbReference type="NCBI Taxonomy" id="80972"/>
    <lineage>
        <taxon>Eukaryota</taxon>
        <taxon>Metazoa</taxon>
        <taxon>Chordata</taxon>
        <taxon>Craniata</taxon>
        <taxon>Vertebrata</taxon>
        <taxon>Euteleostomi</taxon>
        <taxon>Actinopterygii</taxon>
        <taxon>Neopterygii</taxon>
        <taxon>Teleostei</taxon>
        <taxon>Neoteleostei</taxon>
        <taxon>Acanthomorphata</taxon>
        <taxon>Ovalentaria</taxon>
        <taxon>Pomacentridae</taxon>
        <taxon>Amphiprion</taxon>
    </lineage>
</organism>
<proteinExistence type="predicted"/>
<keyword evidence="6" id="KW-1185">Reference proteome</keyword>
<dbReference type="SMART" id="SM00409">
    <property type="entry name" value="IG"/>
    <property type="match status" value="3"/>
</dbReference>
<dbReference type="Ensembl" id="ENSAOCT00000068417.1">
    <property type="protein sequence ID" value="ENSAOCP00000059116.1"/>
    <property type="gene ID" value="ENSAOCG00000015663.2"/>
</dbReference>
<dbReference type="InterPro" id="IPR003599">
    <property type="entry name" value="Ig_sub"/>
</dbReference>
<dbReference type="SMART" id="SM00408">
    <property type="entry name" value="IGc2"/>
    <property type="match status" value="2"/>
</dbReference>
<keyword evidence="3" id="KW-0812">Transmembrane</keyword>
<dbReference type="GeneTree" id="ENSGT00940000162700"/>
<dbReference type="InterPro" id="IPR013783">
    <property type="entry name" value="Ig-like_fold"/>
</dbReference>
<evidence type="ECO:0000259" key="4">
    <source>
        <dbReference type="PROSITE" id="PS50835"/>
    </source>
</evidence>
<evidence type="ECO:0000313" key="5">
    <source>
        <dbReference type="Ensembl" id="ENSAOCP00000059116.1"/>
    </source>
</evidence>
<dbReference type="InterPro" id="IPR050488">
    <property type="entry name" value="Ig_Fc_receptor"/>
</dbReference>
<keyword evidence="3" id="KW-1133">Transmembrane helix</keyword>
<dbReference type="Gene3D" id="2.60.40.10">
    <property type="entry name" value="Immunoglobulins"/>
    <property type="match status" value="3"/>
</dbReference>